<evidence type="ECO:0000313" key="2">
    <source>
        <dbReference type="Proteomes" id="UP001515943"/>
    </source>
</evidence>
<sequence length="100" mass="11029">MIRDGRIYGSSVAQGVWRETSVEWNLRGEIVRVLPGGPVQAANDAGDELLYWDGPVVRRANGRVDRLSYPFTVAFPSVLAENGDLFGGQYYEGPVKLRCA</sequence>
<dbReference type="Proteomes" id="UP001515943">
    <property type="component" value="Unassembled WGS sequence"/>
</dbReference>
<protein>
    <submittedName>
        <fullName evidence="1">Uncharacterized protein</fullName>
    </submittedName>
</protein>
<name>A0ABX1FR65_9PSEU</name>
<keyword evidence="2" id="KW-1185">Reference proteome</keyword>
<dbReference type="EMBL" id="VSRL01000162">
    <property type="protein sequence ID" value="NKE61242.1"/>
    <property type="molecule type" value="Genomic_DNA"/>
</dbReference>
<gene>
    <name evidence="1" type="ORF">FXN61_32505</name>
</gene>
<organism evidence="1 2">
    <name type="scientific">Lentzea indica</name>
    <dbReference type="NCBI Taxonomy" id="2604800"/>
    <lineage>
        <taxon>Bacteria</taxon>
        <taxon>Bacillati</taxon>
        <taxon>Actinomycetota</taxon>
        <taxon>Actinomycetes</taxon>
        <taxon>Pseudonocardiales</taxon>
        <taxon>Pseudonocardiaceae</taxon>
        <taxon>Lentzea</taxon>
    </lineage>
</organism>
<reference evidence="1 2" key="1">
    <citation type="submission" date="2019-08" db="EMBL/GenBank/DDBJ databases">
        <title>Lentzea from Indian Himalayas.</title>
        <authorList>
            <person name="Mandal S."/>
            <person name="Mallick Gupta A."/>
            <person name="Maiti P.K."/>
            <person name="Sarkar J."/>
            <person name="Mandal S."/>
        </authorList>
    </citation>
    <scope>NUCLEOTIDE SEQUENCE [LARGE SCALE GENOMIC DNA]</scope>
    <source>
        <strain evidence="1 2">PSKA42</strain>
    </source>
</reference>
<comment type="caution">
    <text evidence="1">The sequence shown here is derived from an EMBL/GenBank/DDBJ whole genome shotgun (WGS) entry which is preliminary data.</text>
</comment>
<evidence type="ECO:0000313" key="1">
    <source>
        <dbReference type="EMBL" id="NKE61242.1"/>
    </source>
</evidence>
<proteinExistence type="predicted"/>
<accession>A0ABX1FR65</accession>